<dbReference type="Gene3D" id="3.30.300.30">
    <property type="match status" value="2"/>
</dbReference>
<gene>
    <name evidence="10" type="ORF">XYCOK13_43070</name>
</gene>
<dbReference type="FunFam" id="3.40.50.12780:FF:000012">
    <property type="entry name" value="Non-ribosomal peptide synthetase"/>
    <property type="match status" value="1"/>
</dbReference>
<comment type="caution">
    <text evidence="10">The sequence shown here is derived from an EMBL/GenBank/DDBJ whole genome shotgun (WGS) entry which is preliminary data.</text>
</comment>
<dbReference type="PROSITE" id="PS00455">
    <property type="entry name" value="AMP_BINDING"/>
    <property type="match status" value="2"/>
</dbReference>
<dbReference type="FunFam" id="3.40.50.980:FF:000002">
    <property type="entry name" value="Enterobactin synthetase component F"/>
    <property type="match status" value="1"/>
</dbReference>
<dbReference type="Pfam" id="PF00668">
    <property type="entry name" value="Condensation"/>
    <property type="match status" value="1"/>
</dbReference>
<evidence type="ECO:0000256" key="1">
    <source>
        <dbReference type="ARBA" id="ARBA00001957"/>
    </source>
</evidence>
<dbReference type="Gene3D" id="3.40.50.980">
    <property type="match status" value="4"/>
</dbReference>
<keyword evidence="11" id="KW-1185">Reference proteome</keyword>
<dbReference type="CDD" id="cd19531">
    <property type="entry name" value="LCL_NRPS-like"/>
    <property type="match status" value="1"/>
</dbReference>
<dbReference type="GO" id="GO:0017000">
    <property type="term" value="P:antibiotic biosynthetic process"/>
    <property type="evidence" value="ECO:0007669"/>
    <property type="project" value="UniProtKB-KW"/>
</dbReference>
<keyword evidence="8" id="KW-0511">Multifunctional enzyme</keyword>
<dbReference type="Pfam" id="PF00501">
    <property type="entry name" value="AMP-binding"/>
    <property type="match status" value="2"/>
</dbReference>
<evidence type="ECO:0000256" key="8">
    <source>
        <dbReference type="ARBA" id="ARBA00023268"/>
    </source>
</evidence>
<evidence type="ECO:0000256" key="6">
    <source>
        <dbReference type="ARBA" id="ARBA00022737"/>
    </source>
</evidence>
<dbReference type="PROSITE" id="PS50075">
    <property type="entry name" value="CARRIER"/>
    <property type="match status" value="2"/>
</dbReference>
<evidence type="ECO:0000256" key="3">
    <source>
        <dbReference type="ARBA" id="ARBA00022450"/>
    </source>
</evidence>
<evidence type="ECO:0000256" key="4">
    <source>
        <dbReference type="ARBA" id="ARBA00022553"/>
    </source>
</evidence>
<dbReference type="Gene3D" id="3.30.559.10">
    <property type="entry name" value="Chloramphenicol acetyltransferase-like domain"/>
    <property type="match status" value="1"/>
</dbReference>
<dbReference type="InterPro" id="IPR025110">
    <property type="entry name" value="AMP-bd_C"/>
</dbReference>
<dbReference type="InterPro" id="IPR023213">
    <property type="entry name" value="CAT-like_dom_sf"/>
</dbReference>
<dbReference type="Gene3D" id="1.10.1200.10">
    <property type="entry name" value="ACP-like"/>
    <property type="match status" value="2"/>
</dbReference>
<keyword evidence="7" id="KW-0045">Antibiotic biosynthesis</keyword>
<dbReference type="GO" id="GO:0008610">
    <property type="term" value="P:lipid biosynthetic process"/>
    <property type="evidence" value="ECO:0007669"/>
    <property type="project" value="UniProtKB-ARBA"/>
</dbReference>
<dbReference type="Pfam" id="PF00550">
    <property type="entry name" value="PP-binding"/>
    <property type="match status" value="2"/>
</dbReference>
<evidence type="ECO:0000313" key="10">
    <source>
        <dbReference type="EMBL" id="GIQ71483.1"/>
    </source>
</evidence>
<dbReference type="GO" id="GO:0016874">
    <property type="term" value="F:ligase activity"/>
    <property type="evidence" value="ECO:0007669"/>
    <property type="project" value="UniProtKB-KW"/>
</dbReference>
<protein>
    <recommendedName>
        <fullName evidence="9">Carrier domain-containing protein</fullName>
    </recommendedName>
</protein>
<evidence type="ECO:0000313" key="11">
    <source>
        <dbReference type="Proteomes" id="UP000677918"/>
    </source>
</evidence>
<dbReference type="GO" id="GO:0044550">
    <property type="term" value="P:secondary metabolite biosynthetic process"/>
    <property type="evidence" value="ECO:0007669"/>
    <property type="project" value="TreeGrafter"/>
</dbReference>
<keyword evidence="4" id="KW-0597">Phosphoprotein</keyword>
<reference evidence="10" key="1">
    <citation type="submission" date="2021-04" db="EMBL/GenBank/DDBJ databases">
        <title>Draft genome sequence of Xylanibacillus composti strain K13.</title>
        <authorList>
            <person name="Uke A."/>
            <person name="Chhe C."/>
            <person name="Baramee S."/>
            <person name="Kosugi A."/>
        </authorList>
    </citation>
    <scope>NUCLEOTIDE SEQUENCE</scope>
    <source>
        <strain evidence="10">K13</strain>
    </source>
</reference>
<dbReference type="Pfam" id="PF13193">
    <property type="entry name" value="AMP-binding_C"/>
    <property type="match status" value="2"/>
</dbReference>
<dbReference type="PRINTS" id="PR00154">
    <property type="entry name" value="AMPBINDING"/>
</dbReference>
<accession>A0A8J4H951</accession>
<feature type="domain" description="Carrier" evidence="9">
    <location>
        <begin position="544"/>
        <end position="619"/>
    </location>
</feature>
<dbReference type="InterPro" id="IPR009081">
    <property type="entry name" value="PP-bd_ACP"/>
</dbReference>
<dbReference type="Gene3D" id="3.30.559.30">
    <property type="entry name" value="Nonribosomal peptide synthetase, condensation domain"/>
    <property type="match status" value="1"/>
</dbReference>
<dbReference type="NCBIfam" id="TIGR01733">
    <property type="entry name" value="AA-adenyl-dom"/>
    <property type="match status" value="2"/>
</dbReference>
<dbReference type="EMBL" id="BOVK01000096">
    <property type="protein sequence ID" value="GIQ71483.1"/>
    <property type="molecule type" value="Genomic_DNA"/>
</dbReference>
<dbReference type="InterPro" id="IPR000873">
    <property type="entry name" value="AMP-dep_synth/lig_dom"/>
</dbReference>
<evidence type="ECO:0000256" key="7">
    <source>
        <dbReference type="ARBA" id="ARBA00023194"/>
    </source>
</evidence>
<keyword evidence="6" id="KW-0677">Repeat</keyword>
<dbReference type="GO" id="GO:0005829">
    <property type="term" value="C:cytosol"/>
    <property type="evidence" value="ECO:0007669"/>
    <property type="project" value="TreeGrafter"/>
</dbReference>
<dbReference type="InterPro" id="IPR045851">
    <property type="entry name" value="AMP-bd_C_sf"/>
</dbReference>
<dbReference type="GO" id="GO:0031177">
    <property type="term" value="F:phosphopantetheine binding"/>
    <property type="evidence" value="ECO:0007669"/>
    <property type="project" value="TreeGrafter"/>
</dbReference>
<organism evidence="10 11">
    <name type="scientific">Xylanibacillus composti</name>
    <dbReference type="NCBI Taxonomy" id="1572762"/>
    <lineage>
        <taxon>Bacteria</taxon>
        <taxon>Bacillati</taxon>
        <taxon>Bacillota</taxon>
        <taxon>Bacilli</taxon>
        <taxon>Bacillales</taxon>
        <taxon>Paenibacillaceae</taxon>
        <taxon>Xylanibacillus</taxon>
    </lineage>
</organism>
<dbReference type="CDD" id="cd05930">
    <property type="entry name" value="A_NRPS"/>
    <property type="match status" value="2"/>
</dbReference>
<feature type="domain" description="Carrier" evidence="9">
    <location>
        <begin position="1601"/>
        <end position="1675"/>
    </location>
</feature>
<dbReference type="PANTHER" id="PTHR45527:SF1">
    <property type="entry name" value="FATTY ACID SYNTHASE"/>
    <property type="match status" value="1"/>
</dbReference>
<dbReference type="FunFam" id="3.40.50.980:FF:000001">
    <property type="entry name" value="Non-ribosomal peptide synthetase"/>
    <property type="match status" value="2"/>
</dbReference>
<evidence type="ECO:0000256" key="5">
    <source>
        <dbReference type="ARBA" id="ARBA00022598"/>
    </source>
</evidence>
<dbReference type="InterPro" id="IPR020459">
    <property type="entry name" value="AMP-binding"/>
</dbReference>
<keyword evidence="3" id="KW-0596">Phosphopantetheine</keyword>
<comment type="cofactor">
    <cofactor evidence="1">
        <name>pantetheine 4'-phosphate</name>
        <dbReference type="ChEBI" id="CHEBI:47942"/>
    </cofactor>
</comment>
<dbReference type="SUPFAM" id="SSF47336">
    <property type="entry name" value="ACP-like"/>
    <property type="match status" value="2"/>
</dbReference>
<name>A0A8J4H951_9BACL</name>
<dbReference type="InterPro" id="IPR001242">
    <property type="entry name" value="Condensation_dom"/>
</dbReference>
<dbReference type="InterPro" id="IPR020845">
    <property type="entry name" value="AMP-binding_CS"/>
</dbReference>
<dbReference type="GO" id="GO:0043041">
    <property type="term" value="P:amino acid activation for nonribosomal peptide biosynthetic process"/>
    <property type="evidence" value="ECO:0007669"/>
    <property type="project" value="TreeGrafter"/>
</dbReference>
<dbReference type="PANTHER" id="PTHR45527">
    <property type="entry name" value="NONRIBOSOMAL PEPTIDE SYNTHETASE"/>
    <property type="match status" value="1"/>
</dbReference>
<dbReference type="SUPFAM" id="SSF52777">
    <property type="entry name" value="CoA-dependent acyltransferases"/>
    <property type="match status" value="2"/>
</dbReference>
<evidence type="ECO:0000259" key="9">
    <source>
        <dbReference type="PROSITE" id="PS50075"/>
    </source>
</evidence>
<comment type="similarity">
    <text evidence="2">Belongs to the ATP-dependent AMP-binding enzyme family.</text>
</comment>
<keyword evidence="5" id="KW-0436">Ligase</keyword>
<dbReference type="Gene3D" id="2.30.38.10">
    <property type="entry name" value="Luciferase, Domain 3"/>
    <property type="match status" value="2"/>
</dbReference>
<sequence length="1675" mass="191914">MHTEDVGTLGEQQMEEVSDEIRKQLLFEYNCTDRAFSIEHPISYWIDRNVNEKADAIAAIYEDTRLSYKELNEKSDYLAANLQARGIACGSFVPIVMNKGLDLLVSMLAVIKTGAAYVPIDPGWPLERIRYVLDDVGSTCILVDTECKNYVEKNYYLVEHAFLEKSSIKQEVAIPLDSPLYVMYTSGSTGKPKGAIVTHRGILNRLAWMTDTLGTAAAHTILQLSNHTFDSSVWQFFWPLIHGGKTVIVPGKMEKTAYNILSYIETYNIELVHFVPSLFDLIVEQLHLDKSLLQKVTAVKYVWIGGEKLSPKTVRQFQELLPKVQLSNHYGPTETSIACLYYPIQNIPQGDIPIGKPISNVKIVLLDENRKLVPLGSPGEIYIGGAGVGLGYLHDEQKTADAFIDNPYKELGCSKLYKSGDLGRYLPDGNIQFLGRIDFQVKIRGFRVELHEIENQLSSHPGIQQVIVTTKSNKYNENYLIAYYRSEGPIHSSSLKSYLQQYLPEYMVPTHYVQLEFFPLLSNGKVNLQALPSPRETFDAVDDAPANETEKKLLAIWKDILDVRQMGRTSNFFELGCNSLKAARFNTLAFKIFGVQVSLSDIFAHQTIELLSAYIERQHSQSYESISPQHHNGPVPATSAQKRLYILNRTFGPNIAYNIPGVMVIEGELDSAKLEVALQQLVNRHESLRTTFSWVEDEPIQVIHPHFSVAIEYRQETTEAPEDVVKSFIRPFDLARGPLFRVGLMALQKENTYLFMYDVHHIVADAISVSILLQELFMFYNNETVPEIKVQYKDYAIWNNQRSREWLKHEEYWLNQFEGELPVMDLPIDLSRTEMLTFEGTREKVYLDEDVNLRLVQFCRETNTTKYMVLLAVYSIMLMKYTKQEDVIVGTPMAGRNHADIEHMIGMFINTLAIRSKPSKHKRFAEFLSEIKDIVLAAFDRQDYPFDRLVDRLQLERDGNRNPLFTTMFVLQNMDLKEVMLVSQGMHISEKQLGDLKLRPFPFEHGASKFDLMLEAVERDGRIGLKFEYNLNLFYQQTIKQFAEGYVHLLRTVLNRPDMMLAQLSSVTEPTRRRLLSEFNHTLVDYPKDVTIHQLFEEQVKRTPDKVAVIFGNQSMTYMEINEKSNQIAHCIREQGIGPNQLVGMFMERSFDMVVGILAILKAGGAYIPIDPELPESRVSYILKDSNAGVILTQRKYVSKLNGDQHVLVLDEWSGTDDRNEKQNLRPLNSSSDLAYVMYTSGTTGNPKGVMIEHHSVVNRIHWMQRTYPIGTDDTVMQKTTYVFDVSVWELFWWFFNGSTLYMLQPGSEKDPVEITRAVKEHNITVMHFVPSMFSLFLEYLERDSRSELLTSLRYVFTSGEALLIQHVQRFKALSLSQAQLINLYGPTEATIDVTHFPCRSASVTGSVPIGRPIDNIHIFILDEDLQLLPIGVPGDLWIAGVGVARGYLNLPELTNERFIPCPFRPGWIMYHSGDIARWLPDGNLDYLGRSDNQIKIRGLRIEMDEIVHTALQHGAVREAVVQVSGEHEEKKIYLYYVGDVNVEDKQVRSFLQQKLPHYMVPSFVMRLDRIPLTHNGKVDRKKLPEFQACQVEGRESEELQPSDTIEKELLELWRKLLRKDQIGLLDDFFDLGGNSLLAVKLELELESKGYPVDHIGVFRYRTIKQFADYFRSRQ</sequence>
<dbReference type="NCBIfam" id="NF003417">
    <property type="entry name" value="PRK04813.1"/>
    <property type="match status" value="2"/>
</dbReference>
<dbReference type="SUPFAM" id="SSF56801">
    <property type="entry name" value="Acetyl-CoA synthetase-like"/>
    <property type="match status" value="2"/>
</dbReference>
<dbReference type="Proteomes" id="UP000677918">
    <property type="component" value="Unassembled WGS sequence"/>
</dbReference>
<dbReference type="FunFam" id="2.30.38.10:FF:000001">
    <property type="entry name" value="Non-ribosomal peptide synthetase PvdI"/>
    <property type="match status" value="1"/>
</dbReference>
<evidence type="ECO:0000256" key="2">
    <source>
        <dbReference type="ARBA" id="ARBA00006432"/>
    </source>
</evidence>
<proteinExistence type="inferred from homology"/>
<dbReference type="InterPro" id="IPR010071">
    <property type="entry name" value="AA_adenyl_dom"/>
</dbReference>
<dbReference type="InterPro" id="IPR036736">
    <property type="entry name" value="ACP-like_sf"/>
</dbReference>